<reference evidence="1 2" key="1">
    <citation type="submission" date="2019-04" db="EMBL/GenBank/DDBJ databases">
        <title>Friends and foes A comparative genomics study of 23 Aspergillus species from section Flavi.</title>
        <authorList>
            <consortium name="DOE Joint Genome Institute"/>
            <person name="Kjaerbolling I."/>
            <person name="Vesth T."/>
            <person name="Frisvad J.C."/>
            <person name="Nybo J.L."/>
            <person name="Theobald S."/>
            <person name="Kildgaard S."/>
            <person name="Isbrandt T."/>
            <person name="Kuo A."/>
            <person name="Sato A."/>
            <person name="Lyhne E.K."/>
            <person name="Kogle M.E."/>
            <person name="Wiebenga A."/>
            <person name="Kun R.S."/>
            <person name="Lubbers R.J."/>
            <person name="Makela M.R."/>
            <person name="Barry K."/>
            <person name="Chovatia M."/>
            <person name="Clum A."/>
            <person name="Daum C."/>
            <person name="Haridas S."/>
            <person name="He G."/>
            <person name="LaButti K."/>
            <person name="Lipzen A."/>
            <person name="Mondo S."/>
            <person name="Riley R."/>
            <person name="Salamov A."/>
            <person name="Simmons B.A."/>
            <person name="Magnuson J.K."/>
            <person name="Henrissat B."/>
            <person name="Mortensen U.H."/>
            <person name="Larsen T.O."/>
            <person name="Devries R.P."/>
            <person name="Grigoriev I.V."/>
            <person name="Machida M."/>
            <person name="Baker S.E."/>
            <person name="Andersen M.R."/>
        </authorList>
    </citation>
    <scope>NUCLEOTIDE SEQUENCE [LARGE SCALE GENOMIC DNA]</scope>
    <source>
        <strain evidence="1 2">IBT 18842</strain>
    </source>
</reference>
<protein>
    <submittedName>
        <fullName evidence="1">Uncharacterized protein</fullName>
    </submittedName>
</protein>
<accession>A0A5N6TZ06</accession>
<dbReference type="EMBL" id="ML742069">
    <property type="protein sequence ID" value="KAE8151555.1"/>
    <property type="molecule type" value="Genomic_DNA"/>
</dbReference>
<proteinExistence type="predicted"/>
<organism evidence="1 2">
    <name type="scientific">Aspergillus avenaceus</name>
    <dbReference type="NCBI Taxonomy" id="36643"/>
    <lineage>
        <taxon>Eukaryota</taxon>
        <taxon>Fungi</taxon>
        <taxon>Dikarya</taxon>
        <taxon>Ascomycota</taxon>
        <taxon>Pezizomycotina</taxon>
        <taxon>Eurotiomycetes</taxon>
        <taxon>Eurotiomycetidae</taxon>
        <taxon>Eurotiales</taxon>
        <taxon>Aspergillaceae</taxon>
        <taxon>Aspergillus</taxon>
        <taxon>Aspergillus subgen. Circumdati</taxon>
    </lineage>
</organism>
<name>A0A5N6TZ06_ASPAV</name>
<keyword evidence="2" id="KW-1185">Reference proteome</keyword>
<dbReference type="AlphaFoldDB" id="A0A5N6TZ06"/>
<gene>
    <name evidence="1" type="ORF">BDV25DRAFT_138791</name>
</gene>
<sequence>MPTNNRQLERKDRRAKLRVIRKKINRLGKGYLDDHDLKTAGVNRQLMSLEDKSILPRFFAPYQAKVDPPQDENVTDSFPRFDELIFEDHAESAQRFLHKYIQNGELPQDEEFPLVPCYKDWGDFGFPDLVEILGKPTWQLMTAWDMPLRKQPHIKCMLSTDAVAENRLLYSEIVTIIEIIRQRLRTRETRPHVDAPVFLYSFVDSSVRVLEGNFDGAELTVRATKLFDFSNDDRRGFELSLFLARWWYGDTTNEYTTL</sequence>
<evidence type="ECO:0000313" key="2">
    <source>
        <dbReference type="Proteomes" id="UP000325780"/>
    </source>
</evidence>
<evidence type="ECO:0000313" key="1">
    <source>
        <dbReference type="EMBL" id="KAE8151555.1"/>
    </source>
</evidence>
<dbReference type="Proteomes" id="UP000325780">
    <property type="component" value="Unassembled WGS sequence"/>
</dbReference>
<dbReference type="OrthoDB" id="4453902at2759"/>